<dbReference type="Proteomes" id="UP001259572">
    <property type="component" value="Unassembled WGS sequence"/>
</dbReference>
<dbReference type="CDD" id="cd03477">
    <property type="entry name" value="Rieske_YhfW_C"/>
    <property type="match status" value="1"/>
</dbReference>
<dbReference type="Gene3D" id="3.50.50.60">
    <property type="entry name" value="FAD/NAD(P)-binding domain"/>
    <property type="match status" value="1"/>
</dbReference>
<keyword evidence="2" id="KW-0479">Metal-binding</keyword>
<keyword evidence="3 8" id="KW-0560">Oxidoreductase</keyword>
<dbReference type="PRINTS" id="PR00162">
    <property type="entry name" value="RIESKE"/>
</dbReference>
<reference evidence="8 9" key="1">
    <citation type="submission" date="2023-05" db="EMBL/GenBank/DDBJ databases">
        <authorList>
            <person name="Guo Y."/>
        </authorList>
    </citation>
    <scope>NUCLEOTIDE SEQUENCE [LARGE SCALE GENOMIC DNA]</scope>
    <source>
        <strain evidence="8 9">GR2756</strain>
    </source>
</reference>
<dbReference type="EMBL" id="JAVUPU010000005">
    <property type="protein sequence ID" value="MDT9599601.1"/>
    <property type="molecule type" value="Genomic_DNA"/>
</dbReference>
<sequence length="510" mass="55348">MNVGDERSTSFWMQEAEAIDAPPLTADARCDVVVVGAGIAGLSTAYELARFGRSVIVIDRGRIGSGMTLRTTAHLATALDDYYFELIRVRGKDEARLYHDSQVAAVNRIEAICRDEGIDAGFRRLDGYLFAAEDKHRADLEKEYEACRTIGIDVAWADRAPVPGIDTGRCLRFPDQGRFDPTRYLAGLVRAIRQRGGLLYADTVHVHDKEEGNEVEVETEAGARIRAGAAIFATNSPTNDKVAIHSKQMPNRTYAIAGRVAKGSVPDALVWDSCEAYHYARIQELSDTEDLLIVGGGDHRSGEENDMDARLAALEQWTRDHYPSFGGTDYRWSGQVLEPIDFMPFSGRNPGNRNIYIHTGDSGQGITNGVAGSLTIMPLIIGEDSRYAPLFDPSRKSANSAVSLGEFVRGQAGAVKNLAEYVGPGEIGSPDDLKPGEGGILRSGLSKLAVYKNENGSVITRSAVCTHLGCIIHWNGFEKCWDCPCHGSQFAVDGQVLNGPAVQPLAEAAD</sequence>
<evidence type="ECO:0000313" key="9">
    <source>
        <dbReference type="Proteomes" id="UP001259572"/>
    </source>
</evidence>
<gene>
    <name evidence="8" type="ORF">RQX22_11635</name>
</gene>
<accession>A0ABU3Q871</accession>
<evidence type="ECO:0000259" key="7">
    <source>
        <dbReference type="PROSITE" id="PS51296"/>
    </source>
</evidence>
<dbReference type="PANTHER" id="PTHR13847">
    <property type="entry name" value="SARCOSINE DEHYDROGENASE-RELATED"/>
    <property type="match status" value="1"/>
</dbReference>
<dbReference type="InterPro" id="IPR006076">
    <property type="entry name" value="FAD-dep_OxRdtase"/>
</dbReference>
<organism evidence="8 9">
    <name type="scientific">Sphingosinicella rhizophila</name>
    <dbReference type="NCBI Taxonomy" id="3050082"/>
    <lineage>
        <taxon>Bacteria</taxon>
        <taxon>Pseudomonadati</taxon>
        <taxon>Pseudomonadota</taxon>
        <taxon>Alphaproteobacteria</taxon>
        <taxon>Sphingomonadales</taxon>
        <taxon>Sphingosinicellaceae</taxon>
        <taxon>Sphingosinicella</taxon>
    </lineage>
</organism>
<evidence type="ECO:0000256" key="3">
    <source>
        <dbReference type="ARBA" id="ARBA00023002"/>
    </source>
</evidence>
<name>A0ABU3Q871_9SPHN</name>
<dbReference type="RefSeq" id="WP_315726670.1">
    <property type="nucleotide sequence ID" value="NZ_JAVUPU010000005.1"/>
</dbReference>
<dbReference type="PANTHER" id="PTHR13847:SF281">
    <property type="entry name" value="FAD DEPENDENT OXIDOREDUCTASE DOMAIN-CONTAINING PROTEIN"/>
    <property type="match status" value="1"/>
</dbReference>
<feature type="domain" description="Rieske" evidence="7">
    <location>
        <begin position="425"/>
        <end position="510"/>
    </location>
</feature>
<dbReference type="SUPFAM" id="SSF50022">
    <property type="entry name" value="ISP domain"/>
    <property type="match status" value="1"/>
</dbReference>
<dbReference type="InterPro" id="IPR036922">
    <property type="entry name" value="Rieske_2Fe-2S_sf"/>
</dbReference>
<dbReference type="Gene3D" id="2.102.10.10">
    <property type="entry name" value="Rieske [2Fe-2S] iron-sulphur domain"/>
    <property type="match status" value="1"/>
</dbReference>
<evidence type="ECO:0000256" key="1">
    <source>
        <dbReference type="ARBA" id="ARBA00022714"/>
    </source>
</evidence>
<evidence type="ECO:0000256" key="5">
    <source>
        <dbReference type="ARBA" id="ARBA00023014"/>
    </source>
</evidence>
<evidence type="ECO:0000256" key="2">
    <source>
        <dbReference type="ARBA" id="ARBA00022723"/>
    </source>
</evidence>
<dbReference type="InterPro" id="IPR005805">
    <property type="entry name" value="Rieske_Fe-S_prot_C"/>
</dbReference>
<dbReference type="Pfam" id="PF00355">
    <property type="entry name" value="Rieske"/>
    <property type="match status" value="1"/>
</dbReference>
<keyword evidence="4" id="KW-0408">Iron</keyword>
<dbReference type="InterPro" id="IPR017941">
    <property type="entry name" value="Rieske_2Fe-2S"/>
</dbReference>
<dbReference type="EC" id="1.-.-.-" evidence="8"/>
<dbReference type="GO" id="GO:0016491">
    <property type="term" value="F:oxidoreductase activity"/>
    <property type="evidence" value="ECO:0007669"/>
    <property type="project" value="UniProtKB-KW"/>
</dbReference>
<keyword evidence="6" id="KW-1015">Disulfide bond</keyword>
<proteinExistence type="predicted"/>
<evidence type="ECO:0000256" key="4">
    <source>
        <dbReference type="ARBA" id="ARBA00023004"/>
    </source>
</evidence>
<keyword evidence="5" id="KW-0411">Iron-sulfur</keyword>
<dbReference type="PROSITE" id="PS51296">
    <property type="entry name" value="RIESKE"/>
    <property type="match status" value="1"/>
</dbReference>
<evidence type="ECO:0000313" key="8">
    <source>
        <dbReference type="EMBL" id="MDT9599601.1"/>
    </source>
</evidence>
<dbReference type="Gene3D" id="3.30.9.10">
    <property type="entry name" value="D-Amino Acid Oxidase, subunit A, domain 2"/>
    <property type="match status" value="1"/>
</dbReference>
<evidence type="ECO:0000256" key="6">
    <source>
        <dbReference type="ARBA" id="ARBA00023157"/>
    </source>
</evidence>
<keyword evidence="1" id="KW-0001">2Fe-2S</keyword>
<protein>
    <submittedName>
        <fullName evidence="8">FAD-dependent oxidoreductase</fullName>
        <ecNumber evidence="8">1.-.-.-</ecNumber>
    </submittedName>
</protein>
<keyword evidence="9" id="KW-1185">Reference proteome</keyword>
<dbReference type="Pfam" id="PF01266">
    <property type="entry name" value="DAO"/>
    <property type="match status" value="1"/>
</dbReference>
<dbReference type="InterPro" id="IPR036188">
    <property type="entry name" value="FAD/NAD-bd_sf"/>
</dbReference>
<dbReference type="InterPro" id="IPR038010">
    <property type="entry name" value="YhfW_C"/>
</dbReference>
<comment type="caution">
    <text evidence="8">The sequence shown here is derived from an EMBL/GenBank/DDBJ whole genome shotgun (WGS) entry which is preliminary data.</text>
</comment>
<dbReference type="SUPFAM" id="SSF51905">
    <property type="entry name" value="FAD/NAD(P)-binding domain"/>
    <property type="match status" value="1"/>
</dbReference>